<name>A0A3B0UFW4_9ZZZZ</name>
<reference evidence="1" key="1">
    <citation type="submission" date="2018-06" db="EMBL/GenBank/DDBJ databases">
        <authorList>
            <person name="Zhirakovskaya E."/>
        </authorList>
    </citation>
    <scope>NUCLEOTIDE SEQUENCE</scope>
</reference>
<dbReference type="NCBIfam" id="TIGR04256">
    <property type="entry name" value="GxxExxY"/>
    <property type="match status" value="2"/>
</dbReference>
<protein>
    <recommendedName>
        <fullName evidence="2">GxxExxY protein</fullName>
    </recommendedName>
</protein>
<proteinExistence type="predicted"/>
<dbReference type="EMBL" id="UOEU01000013">
    <property type="protein sequence ID" value="VAW29911.1"/>
    <property type="molecule type" value="Genomic_DNA"/>
</dbReference>
<evidence type="ECO:0008006" key="2">
    <source>
        <dbReference type="Google" id="ProtNLM"/>
    </source>
</evidence>
<dbReference type="Pfam" id="PF13366">
    <property type="entry name" value="PDDEXK_3"/>
    <property type="match status" value="2"/>
</dbReference>
<gene>
    <name evidence="1" type="ORF">MNBD_CHLOROFLEXI01-1322</name>
</gene>
<evidence type="ECO:0000313" key="1">
    <source>
        <dbReference type="EMBL" id="VAW29911.1"/>
    </source>
</evidence>
<dbReference type="InterPro" id="IPR026350">
    <property type="entry name" value="GxxExxY"/>
</dbReference>
<accession>A0A3B0UFW4</accession>
<sequence length="270" mass="32009">MSKWLYEKEMEQVIGLVFQVRNEMRMGWSEEIYHQALVYLTEKSGIPTRSKPRRALIHRGVEIHTFEPDLIIWDKIILELKILFDYRSRKFPTIKQAQLIHYLNFYEMKLGALLNFAHPRVGIMRMIYEEPDLEINVDYVRMLPYVAESEKQILREAQRHIKRLARQYGLGYPERLYRKLIAVELGYQNIPCISDLNIPVTFEDHRIGTQSTPYLLIADRFLLHVRSSLEGISTHDFIKTRTYLKAMDLKVGWVVNFGRNQLQIHATTTK</sequence>
<dbReference type="AlphaFoldDB" id="A0A3B0UFW4"/>
<organism evidence="1">
    <name type="scientific">hydrothermal vent metagenome</name>
    <dbReference type="NCBI Taxonomy" id="652676"/>
    <lineage>
        <taxon>unclassified sequences</taxon>
        <taxon>metagenomes</taxon>
        <taxon>ecological metagenomes</taxon>
    </lineage>
</organism>